<comment type="caution">
    <text evidence="2">The sequence shown here is derived from an EMBL/GenBank/DDBJ whole genome shotgun (WGS) entry which is preliminary data.</text>
</comment>
<dbReference type="Proteomes" id="UP001165074">
    <property type="component" value="Unassembled WGS sequence"/>
</dbReference>
<dbReference type="EMBL" id="BSTK01000002">
    <property type="protein sequence ID" value="GLY83204.1"/>
    <property type="molecule type" value="Genomic_DNA"/>
</dbReference>
<feature type="region of interest" description="Disordered" evidence="1">
    <location>
        <begin position="44"/>
        <end position="67"/>
    </location>
</feature>
<gene>
    <name evidence="2" type="ORF">Airi02_011340</name>
</gene>
<organism evidence="2 3">
    <name type="scientific">Actinoallomurus iriomotensis</name>
    <dbReference type="NCBI Taxonomy" id="478107"/>
    <lineage>
        <taxon>Bacteria</taxon>
        <taxon>Bacillati</taxon>
        <taxon>Actinomycetota</taxon>
        <taxon>Actinomycetes</taxon>
        <taxon>Streptosporangiales</taxon>
        <taxon>Thermomonosporaceae</taxon>
        <taxon>Actinoallomurus</taxon>
    </lineage>
</organism>
<name>A0A9W6RXA2_9ACTN</name>
<evidence type="ECO:0000313" key="2">
    <source>
        <dbReference type="EMBL" id="GLY83204.1"/>
    </source>
</evidence>
<dbReference type="AlphaFoldDB" id="A0A9W6RXA2"/>
<keyword evidence="3" id="KW-1185">Reference proteome</keyword>
<protein>
    <submittedName>
        <fullName evidence="2">Uncharacterized protein</fullName>
    </submittedName>
</protein>
<proteinExistence type="predicted"/>
<reference evidence="2" key="1">
    <citation type="submission" date="2023-03" db="EMBL/GenBank/DDBJ databases">
        <title>Actinoallomurus iriomotensis NBRC 103684.</title>
        <authorList>
            <person name="Ichikawa N."/>
            <person name="Sato H."/>
            <person name="Tonouchi N."/>
        </authorList>
    </citation>
    <scope>NUCLEOTIDE SEQUENCE</scope>
    <source>
        <strain evidence="2">NBRC 103684</strain>
    </source>
</reference>
<sequence>MGFVLRIQGQVAVGAPGPPAVHVLGPQIPHRATPLTCVPYKLRPSSLHSDPARGTGRHSQALRREDTVRVSDEDIRRIAELLLRRNSIDGEIARIIQPFWT</sequence>
<evidence type="ECO:0000313" key="3">
    <source>
        <dbReference type="Proteomes" id="UP001165074"/>
    </source>
</evidence>
<evidence type="ECO:0000256" key="1">
    <source>
        <dbReference type="SAM" id="MobiDB-lite"/>
    </source>
</evidence>
<accession>A0A9W6RXA2</accession>